<organism evidence="4 5">
    <name type="scientific">Kwoniella shandongensis</name>
    <dbReference type="NCBI Taxonomy" id="1734106"/>
    <lineage>
        <taxon>Eukaryota</taxon>
        <taxon>Fungi</taxon>
        <taxon>Dikarya</taxon>
        <taxon>Basidiomycota</taxon>
        <taxon>Agaricomycotina</taxon>
        <taxon>Tremellomycetes</taxon>
        <taxon>Tremellales</taxon>
        <taxon>Cryptococcaceae</taxon>
        <taxon>Kwoniella</taxon>
    </lineage>
</organism>
<reference evidence="4" key="2">
    <citation type="submission" date="2024-01" db="EMBL/GenBank/DDBJ databases">
        <title>Comparative genomics of Cryptococcus and Kwoniella reveals pathogenesis evolution and contrasting modes of karyotype evolution via chromosome fusion or intercentromeric recombination.</title>
        <authorList>
            <person name="Coelho M.A."/>
            <person name="David-Palma M."/>
            <person name="Shea T."/>
            <person name="Bowers K."/>
            <person name="McGinley-Smith S."/>
            <person name="Mohammad A.W."/>
            <person name="Gnirke A."/>
            <person name="Yurkov A.M."/>
            <person name="Nowrousian M."/>
            <person name="Sun S."/>
            <person name="Cuomo C.A."/>
            <person name="Heitman J."/>
        </authorList>
    </citation>
    <scope>NUCLEOTIDE SEQUENCE</scope>
    <source>
        <strain evidence="4">CBS 12478</strain>
    </source>
</reference>
<evidence type="ECO:0000256" key="2">
    <source>
        <dbReference type="SAM" id="MobiDB-lite"/>
    </source>
</evidence>
<dbReference type="RefSeq" id="XP_065823555.1">
    <property type="nucleotide sequence ID" value="XM_065967483.1"/>
</dbReference>
<dbReference type="Proteomes" id="UP000322225">
    <property type="component" value="Chromosome 7"/>
</dbReference>
<evidence type="ECO:0000313" key="4">
    <source>
        <dbReference type="EMBL" id="WWD19895.1"/>
    </source>
</evidence>
<feature type="compositionally biased region" description="Low complexity" evidence="2">
    <location>
        <begin position="149"/>
        <end position="204"/>
    </location>
</feature>
<evidence type="ECO:0000313" key="5">
    <source>
        <dbReference type="Proteomes" id="UP000322225"/>
    </source>
</evidence>
<accession>A0AAJ8MWC7</accession>
<gene>
    <name evidence="4" type="ORF">CI109_104364</name>
</gene>
<dbReference type="Pfam" id="PF00583">
    <property type="entry name" value="Acetyltransf_1"/>
    <property type="match status" value="1"/>
</dbReference>
<dbReference type="KEGG" id="ksn:43589536"/>
<dbReference type="InterPro" id="IPR050769">
    <property type="entry name" value="NAT_camello-type"/>
</dbReference>
<keyword evidence="5" id="KW-1185">Reference proteome</keyword>
<dbReference type="InterPro" id="IPR000182">
    <property type="entry name" value="GNAT_dom"/>
</dbReference>
<dbReference type="GO" id="GO:0008080">
    <property type="term" value="F:N-acetyltransferase activity"/>
    <property type="evidence" value="ECO:0007669"/>
    <property type="project" value="InterPro"/>
</dbReference>
<dbReference type="CDD" id="cd04301">
    <property type="entry name" value="NAT_SF"/>
    <property type="match status" value="1"/>
</dbReference>
<feature type="domain" description="N-acetyltransferase" evidence="3">
    <location>
        <begin position="191"/>
        <end position="336"/>
    </location>
</feature>
<dbReference type="InterPro" id="IPR016181">
    <property type="entry name" value="Acyl_CoA_acyltransferase"/>
</dbReference>
<proteinExistence type="predicted"/>
<dbReference type="PANTHER" id="PTHR13947:SF37">
    <property type="entry name" value="LD18367P"/>
    <property type="match status" value="1"/>
</dbReference>
<dbReference type="PROSITE" id="PS51186">
    <property type="entry name" value="GNAT"/>
    <property type="match status" value="1"/>
</dbReference>
<evidence type="ECO:0000256" key="1">
    <source>
        <dbReference type="ARBA" id="ARBA00022679"/>
    </source>
</evidence>
<feature type="region of interest" description="Disordered" evidence="2">
    <location>
        <begin position="132"/>
        <end position="204"/>
    </location>
</feature>
<dbReference type="GeneID" id="43589536"/>
<protein>
    <recommendedName>
        <fullName evidence="3">N-acetyltransferase domain-containing protein</fullName>
    </recommendedName>
</protein>
<name>A0AAJ8MWC7_9TREE</name>
<dbReference type="Gene3D" id="3.40.630.30">
    <property type="match status" value="1"/>
</dbReference>
<reference evidence="4" key="1">
    <citation type="submission" date="2017-08" db="EMBL/GenBank/DDBJ databases">
        <authorList>
            <person name="Cuomo C."/>
            <person name="Billmyre B."/>
            <person name="Heitman J."/>
        </authorList>
    </citation>
    <scope>NUCLEOTIDE SEQUENCE</scope>
    <source>
        <strain evidence="4">CBS 12478</strain>
    </source>
</reference>
<keyword evidence="1" id="KW-0808">Transferase</keyword>
<dbReference type="AlphaFoldDB" id="A0AAJ8MWC7"/>
<evidence type="ECO:0000259" key="3">
    <source>
        <dbReference type="PROSITE" id="PS51186"/>
    </source>
</evidence>
<dbReference type="PANTHER" id="PTHR13947">
    <property type="entry name" value="GNAT FAMILY N-ACETYLTRANSFERASE"/>
    <property type="match status" value="1"/>
</dbReference>
<sequence length="354" mass="38014">MSISNPDLTVNPEPTLTQIFETNLAGADARVGERNATSGQVAQRARVVIERVSRDELPSIAPRLAAIVSSHMSLGMSTYFTHPYTVESALQLFTSLKDVIVDPEQEKKFPPPLGGVVLFVAKLVKTEMGEGVFAESSSASNTVSRSIDSSGSSSTTSSPPSGTIPPSTITTPSSTSTPNSSSNSIQSSSSITTPSSTSSSTSTLLNQITQTNTDNDALLPSLDMNGNPTPHPEIIGSVQLAFASMPNGAFRSEVRKMLVDVRYGGRGVGKALLGKLEDEAREWGSTICMLDTEQHSFGERLYRSCGWTELGVMPYYHWPPDKSEKRNTVFFYKHLDAKVRSNGFAREGGEDGSH</sequence>
<dbReference type="SUPFAM" id="SSF55729">
    <property type="entry name" value="Acyl-CoA N-acyltransferases (Nat)"/>
    <property type="match status" value="1"/>
</dbReference>
<dbReference type="EMBL" id="CP144057">
    <property type="protein sequence ID" value="WWD19895.1"/>
    <property type="molecule type" value="Genomic_DNA"/>
</dbReference>
<feature type="compositionally biased region" description="Polar residues" evidence="2">
    <location>
        <begin position="135"/>
        <end position="148"/>
    </location>
</feature>